<feature type="region of interest" description="Disordered" evidence="1">
    <location>
        <begin position="660"/>
        <end position="685"/>
    </location>
</feature>
<evidence type="ECO:0000256" key="2">
    <source>
        <dbReference type="SAM" id="SignalP"/>
    </source>
</evidence>
<feature type="compositionally biased region" description="Basic and acidic residues" evidence="1">
    <location>
        <begin position="571"/>
        <end position="589"/>
    </location>
</feature>
<feature type="compositionally biased region" description="Low complexity" evidence="1">
    <location>
        <begin position="208"/>
        <end position="218"/>
    </location>
</feature>
<evidence type="ECO:0000256" key="1">
    <source>
        <dbReference type="SAM" id="MobiDB-lite"/>
    </source>
</evidence>
<sequence>MARYMALGIWTFIGTAILFFIVSTAHGFDSNAQSQFNSEEEVANRHSALGVRSSRRRAGGTIKYKKVSVMQSGMEKPDLFVVADMGQNKTRRLKTKTSHRHTMIYKPAKKRTSPSKKNSFASSATTTQSPEVKVEELADSSRRTKTWHQVQPVTEVIDSFIRPTKRNRLRVNNRQQTSTHEPTTTTLTPKMTKDPLRPISRVRSGAITTTTSKSTTTKVLRLDRKPTRWQSNASNENNRQQPTKERNSQLSVTSTTESTTTIPEIPSLPSKEVIQATPESVPDPHDSSERPEIEHLKEESSIRKVAAKPDKIAYFDMNDPAASVNSGTRNSQERHVRPRIHVPKKGTHQEMQRASPEPILLQTKEQREQQQLEASDQRKAEESAQLAKTRQRMPQSESNAQPQSETDEEAERRHEKYEAEKSKQLERLRQTKIPGATRFEEVLPKARRIPSRSDYSNSAVQHSAPVKLNEESTDSVQLPPSAYGQRLPSSSAHSHLPPADSRPSYLEFEASYPSPGHKPEQQRYTDSSPSGHSETRPDRVRHRHPDVATPRPDSDEDRRSVYKSTPPPIYGEEKYKRPELIYTPPEKEYQPPSAYLTGRGTYPRLRIAYQPASSSIPSPPVTYEPPHLEYMPPAASPPPRIYVPPVEDYKPPSTTAVLLHGRRQEEETPPARHPPRLEASRMTEDMRKLEEINTYTRLVSVGHPSVKELPYPPERNAQQTVSSRPVQSVEPAVTENPYIRTYERLQGVRDKGETFQGDPPRGYLQPTTQKSHVVEGTFIVDNTGTQINDRARPSYAGSSLIVGKPYYQKEEVPLKVNPYLTYRPSYDTEVTQKPYSPHMAEVNTGRRYPDAAPPSNSGQQIQQSIPLYKSYQANQPKHAYQQQTNEPFQPKEPRQLQQTVSEKPYIISWPERDDLEMADYRHENVIPVSEQPPYKPCDRPEVAALRMEKPVKETAYVVSEKPITVTVRPYGLATAESERNENLYRPPGRNSQPRSLSSEPKTNVGNYENQAIDKDEQEAERDVPEQRPQHQSEQQSNIPASFLPVGPVRAYQVTQAIYPSPPPRFLQFPAPLPNPFGNQFASPAAPPPTPPPPPPPQSQSSSTTSDSFGSHHLPSGDTWSVNPLFPNQQQFPSSRPFTSNIQPQQPEEPVSSERIVRYRPASDGLYRENQRLNRSLTHYSIPSYEQQHEPVDERFRETVRQKDVEDETYHRTRHDYNDHVLRETFHQQQNESLYNDREKPSYLQAPPGYEEPLIQNGRIHQFQEDPTDHDHSSEGDFAGVKGIPGVDYPILHAIPNDLKFKCELVDSIDTHHPAYYADPYTRCQVFHVCQASRAKNSFLCPNGTIFNQKVRVCDWWHNVQCDESSAYYNVNDNNDNYQFKH</sequence>
<feature type="compositionally biased region" description="Polar residues" evidence="1">
    <location>
        <begin position="115"/>
        <end position="130"/>
    </location>
</feature>
<feature type="region of interest" description="Disordered" evidence="1">
    <location>
        <begin position="706"/>
        <end position="731"/>
    </location>
</feature>
<evidence type="ECO:0000313" key="4">
    <source>
        <dbReference type="Proteomes" id="UP000076858"/>
    </source>
</evidence>
<feature type="compositionally biased region" description="Polar residues" evidence="1">
    <location>
        <begin position="989"/>
        <end position="1009"/>
    </location>
</feature>
<feature type="compositionally biased region" description="Basic and acidic residues" evidence="1">
    <location>
        <begin position="364"/>
        <end position="382"/>
    </location>
</feature>
<feature type="region of interest" description="Disordered" evidence="1">
    <location>
        <begin position="611"/>
        <end position="632"/>
    </location>
</feature>
<dbReference type="PROSITE" id="PS50940">
    <property type="entry name" value="CHIT_BIND_II"/>
    <property type="match status" value="1"/>
</dbReference>
<feature type="region of interest" description="Disordered" evidence="1">
    <location>
        <begin position="840"/>
        <end position="861"/>
    </location>
</feature>
<feature type="compositionally biased region" description="Basic residues" evidence="1">
    <location>
        <begin position="336"/>
        <end position="346"/>
    </location>
</feature>
<organism evidence="3 4">
    <name type="scientific">Daphnia magna</name>
    <dbReference type="NCBI Taxonomy" id="35525"/>
    <lineage>
        <taxon>Eukaryota</taxon>
        <taxon>Metazoa</taxon>
        <taxon>Ecdysozoa</taxon>
        <taxon>Arthropoda</taxon>
        <taxon>Crustacea</taxon>
        <taxon>Branchiopoda</taxon>
        <taxon>Diplostraca</taxon>
        <taxon>Cladocera</taxon>
        <taxon>Anomopoda</taxon>
        <taxon>Daphniidae</taxon>
        <taxon>Daphnia</taxon>
    </lineage>
</organism>
<feature type="compositionally biased region" description="Basic and acidic residues" evidence="1">
    <location>
        <begin position="282"/>
        <end position="300"/>
    </location>
</feature>
<dbReference type="Proteomes" id="UP000076858">
    <property type="component" value="Unassembled WGS sequence"/>
</dbReference>
<feature type="compositionally biased region" description="Polar residues" evidence="1">
    <location>
        <begin position="1117"/>
        <end position="1145"/>
    </location>
</feature>
<dbReference type="GO" id="GO:0008061">
    <property type="term" value="F:chitin binding"/>
    <property type="evidence" value="ECO:0007669"/>
    <property type="project" value="InterPro"/>
</dbReference>
<dbReference type="SMART" id="SM00494">
    <property type="entry name" value="ChtBD2"/>
    <property type="match status" value="1"/>
</dbReference>
<gene>
    <name evidence="3" type="ORF">APZ42_019071</name>
</gene>
<feature type="region of interest" description="Disordered" evidence="1">
    <location>
        <begin position="164"/>
        <end position="300"/>
    </location>
</feature>
<dbReference type="Pfam" id="PF01607">
    <property type="entry name" value="CBM_14"/>
    <property type="match status" value="1"/>
</dbReference>
<feature type="region of interest" description="Disordered" evidence="1">
    <location>
        <begin position="974"/>
        <end position="1041"/>
    </location>
</feature>
<dbReference type="InterPro" id="IPR002557">
    <property type="entry name" value="Chitin-bd_dom"/>
</dbReference>
<name>A0A0P6A181_9CRUS</name>
<feature type="compositionally biased region" description="Polar residues" evidence="1">
    <location>
        <begin position="228"/>
        <end position="241"/>
    </location>
</feature>
<keyword evidence="4" id="KW-1185">Reference proteome</keyword>
<feature type="compositionally biased region" description="Basic and acidic residues" evidence="1">
    <location>
        <begin position="132"/>
        <end position="142"/>
    </location>
</feature>
<feature type="compositionally biased region" description="Pro residues" evidence="1">
    <location>
        <begin position="1084"/>
        <end position="1097"/>
    </location>
</feature>
<feature type="region of interest" description="Disordered" evidence="1">
    <location>
        <begin position="876"/>
        <end position="898"/>
    </location>
</feature>
<feature type="compositionally biased region" description="Low complexity" evidence="1">
    <location>
        <begin position="253"/>
        <end position="265"/>
    </location>
</feature>
<feature type="region of interest" description="Disordered" evidence="1">
    <location>
        <begin position="317"/>
        <end position="597"/>
    </location>
</feature>
<feature type="compositionally biased region" description="Polar residues" evidence="1">
    <location>
        <begin position="386"/>
        <end position="404"/>
    </location>
</feature>
<dbReference type="OrthoDB" id="6351356at2759"/>
<dbReference type="SUPFAM" id="SSF57625">
    <property type="entry name" value="Invertebrate chitin-binding proteins"/>
    <property type="match status" value="1"/>
</dbReference>
<dbReference type="InterPro" id="IPR052976">
    <property type="entry name" value="Scoloptoxin-like"/>
</dbReference>
<feature type="region of interest" description="Disordered" evidence="1">
    <location>
        <begin position="1068"/>
        <end position="1168"/>
    </location>
</feature>
<feature type="region of interest" description="Disordered" evidence="1">
    <location>
        <begin position="107"/>
        <end position="146"/>
    </location>
</feature>
<dbReference type="EMBL" id="LRGB01000872">
    <property type="protein sequence ID" value="KZS15396.1"/>
    <property type="molecule type" value="Genomic_DNA"/>
</dbReference>
<dbReference type="PANTHER" id="PTHR22933:SF42">
    <property type="entry name" value="FI18455P1-RELATED"/>
    <property type="match status" value="1"/>
</dbReference>
<proteinExistence type="predicted"/>
<feature type="compositionally biased region" description="Polar residues" evidence="1">
    <location>
        <begin position="716"/>
        <end position="726"/>
    </location>
</feature>
<evidence type="ECO:0000313" key="3">
    <source>
        <dbReference type="EMBL" id="KZS15396.1"/>
    </source>
</evidence>
<feature type="compositionally biased region" description="Basic and acidic residues" evidence="1">
    <location>
        <begin position="1020"/>
        <end position="1030"/>
    </location>
</feature>
<feature type="compositionally biased region" description="Polar residues" evidence="1">
    <location>
        <begin position="876"/>
        <end position="887"/>
    </location>
</feature>
<feature type="compositionally biased region" description="Basic and acidic residues" evidence="1">
    <location>
        <begin position="410"/>
        <end position="429"/>
    </location>
</feature>
<keyword evidence="2" id="KW-0732">Signal</keyword>
<protein>
    <submittedName>
        <fullName evidence="3">Uncharacterized protein</fullName>
    </submittedName>
</protein>
<dbReference type="GO" id="GO:0005576">
    <property type="term" value="C:extracellular region"/>
    <property type="evidence" value="ECO:0007669"/>
    <property type="project" value="InterPro"/>
</dbReference>
<dbReference type="PANTHER" id="PTHR22933">
    <property type="entry name" value="FI18007P1-RELATED"/>
    <property type="match status" value="1"/>
</dbReference>
<accession>A0A0P6A181</accession>
<feature type="compositionally biased region" description="Basic and acidic residues" evidence="1">
    <location>
        <begin position="662"/>
        <end position="685"/>
    </location>
</feature>
<feature type="signal peptide" evidence="2">
    <location>
        <begin position="1"/>
        <end position="27"/>
    </location>
</feature>
<dbReference type="Gene3D" id="2.170.140.10">
    <property type="entry name" value="Chitin binding domain"/>
    <property type="match status" value="1"/>
</dbReference>
<feature type="chain" id="PRO_5013463231" evidence="2">
    <location>
        <begin position="28"/>
        <end position="1381"/>
    </location>
</feature>
<reference evidence="3 4" key="1">
    <citation type="submission" date="2016-03" db="EMBL/GenBank/DDBJ databases">
        <title>EvidentialGene: Evidence-directed Construction of Genes on Genomes.</title>
        <authorList>
            <person name="Gilbert D.G."/>
            <person name="Choi J.-H."/>
            <person name="Mockaitis K."/>
            <person name="Colbourne J."/>
            <person name="Pfrender M."/>
        </authorList>
    </citation>
    <scope>NUCLEOTIDE SEQUENCE [LARGE SCALE GENOMIC DNA]</scope>
    <source>
        <strain evidence="3 4">Xinb3</strain>
        <tissue evidence="3">Complete organism</tissue>
    </source>
</reference>
<feature type="compositionally biased region" description="Low complexity" evidence="1">
    <location>
        <begin position="177"/>
        <end position="190"/>
    </location>
</feature>
<dbReference type="InterPro" id="IPR036508">
    <property type="entry name" value="Chitin-bd_dom_sf"/>
</dbReference>
<feature type="compositionally biased region" description="Low complexity" evidence="1">
    <location>
        <begin position="487"/>
        <end position="499"/>
    </location>
</feature>
<comment type="caution">
    <text evidence="3">The sequence shown here is derived from an EMBL/GenBank/DDBJ whole genome shotgun (WGS) entry which is preliminary data.</text>
</comment>